<dbReference type="GeneID" id="73324361"/>
<reference evidence="8 9" key="1">
    <citation type="submission" date="2022-03" db="EMBL/GenBank/DDBJ databases">
        <title>Genome data of Colletotrichum spp.</title>
        <authorList>
            <person name="Utami Y.D."/>
            <person name="Hiruma K."/>
        </authorList>
    </citation>
    <scope>NUCLEOTIDE SEQUENCE [LARGE SCALE GENOMIC DNA]</scope>
    <source>
        <strain evidence="8 9">MAFF 239500</strain>
    </source>
</reference>
<evidence type="ECO:0000313" key="9">
    <source>
        <dbReference type="Proteomes" id="UP001055115"/>
    </source>
</evidence>
<dbReference type="GO" id="GO:0007021">
    <property type="term" value="P:tubulin complex assembly"/>
    <property type="evidence" value="ECO:0007669"/>
    <property type="project" value="TreeGrafter"/>
</dbReference>
<dbReference type="Gene3D" id="1.20.58.1250">
    <property type="entry name" value="Tubulin Binding Cofactor C, N-terminal domain"/>
    <property type="match status" value="1"/>
</dbReference>
<dbReference type="Pfam" id="PF07986">
    <property type="entry name" value="TBCC"/>
    <property type="match status" value="1"/>
</dbReference>
<dbReference type="InterPro" id="IPR016098">
    <property type="entry name" value="CAP/MinC_C"/>
</dbReference>
<dbReference type="EMBL" id="BQXU01000007">
    <property type="protein sequence ID" value="GKT43378.1"/>
    <property type="molecule type" value="Genomic_DNA"/>
</dbReference>
<dbReference type="Pfam" id="PF16752">
    <property type="entry name" value="TBCC_N"/>
    <property type="match status" value="1"/>
</dbReference>
<evidence type="ECO:0000313" key="8">
    <source>
        <dbReference type="EMBL" id="GKT43378.1"/>
    </source>
</evidence>
<evidence type="ECO:0000256" key="5">
    <source>
        <dbReference type="ARBA" id="ARBA00023186"/>
    </source>
</evidence>
<protein>
    <submittedName>
        <fullName evidence="8">Tubulin-specific chaperone E</fullName>
    </submittedName>
</protein>
<proteinExistence type="inferred from homology"/>
<dbReference type="Gene3D" id="2.160.20.70">
    <property type="match status" value="1"/>
</dbReference>
<dbReference type="RefSeq" id="XP_049125728.1">
    <property type="nucleotide sequence ID" value="XM_049269771.1"/>
</dbReference>
<keyword evidence="4" id="KW-0007">Acetylation</keyword>
<name>A0AA37L7Q0_9PEZI</name>
<dbReference type="InterPro" id="IPR006599">
    <property type="entry name" value="CARP_motif"/>
</dbReference>
<comment type="subunit">
    <text evidence="6">Supercomplex made of cofactors A to E. Cofactors A and D function by capturing and stabilizing tubulin in a quasi-native conformation. Cofactor E binds to the cofactor D-tubulin complex; interaction with cofactor C then causes the release of tubulin polypeptides that are committed to the native state.</text>
</comment>
<dbReference type="Proteomes" id="UP001055115">
    <property type="component" value="Unassembled WGS sequence"/>
</dbReference>
<evidence type="ECO:0000256" key="2">
    <source>
        <dbReference type="ARBA" id="ARBA00008848"/>
    </source>
</evidence>
<comment type="caution">
    <text evidence="8">The sequence shown here is derived from an EMBL/GenBank/DDBJ whole genome shotgun (WGS) entry which is preliminary data.</text>
</comment>
<evidence type="ECO:0000256" key="4">
    <source>
        <dbReference type="ARBA" id="ARBA00022990"/>
    </source>
</evidence>
<keyword evidence="5" id="KW-0143">Chaperone</keyword>
<evidence type="ECO:0000256" key="6">
    <source>
        <dbReference type="ARBA" id="ARBA00026055"/>
    </source>
</evidence>
<gene>
    <name evidence="8" type="ORF">ColSpa_03559</name>
</gene>
<evidence type="ECO:0000259" key="7">
    <source>
        <dbReference type="PROSITE" id="PS51329"/>
    </source>
</evidence>
<dbReference type="InterPro" id="IPR012945">
    <property type="entry name" value="Tubulin-bd_cofactor_C_dom"/>
</dbReference>
<dbReference type="GO" id="GO:0015631">
    <property type="term" value="F:tubulin binding"/>
    <property type="evidence" value="ECO:0007669"/>
    <property type="project" value="InterPro"/>
</dbReference>
<dbReference type="InterPro" id="IPR027684">
    <property type="entry name" value="TBCC"/>
</dbReference>
<dbReference type="PANTHER" id="PTHR15139">
    <property type="entry name" value="TUBULIN FOLDING COFACTOR C"/>
    <property type="match status" value="1"/>
</dbReference>
<dbReference type="InterPro" id="IPR038397">
    <property type="entry name" value="TBCC_N_sf"/>
</dbReference>
<dbReference type="GO" id="GO:0005737">
    <property type="term" value="C:cytoplasm"/>
    <property type="evidence" value="ECO:0007669"/>
    <property type="project" value="UniProtKB-SubCell"/>
</dbReference>
<organism evidence="8 9">
    <name type="scientific">Colletotrichum spaethianum</name>
    <dbReference type="NCBI Taxonomy" id="700344"/>
    <lineage>
        <taxon>Eukaryota</taxon>
        <taxon>Fungi</taxon>
        <taxon>Dikarya</taxon>
        <taxon>Ascomycota</taxon>
        <taxon>Pezizomycotina</taxon>
        <taxon>Sordariomycetes</taxon>
        <taxon>Hypocreomycetidae</taxon>
        <taxon>Glomerellales</taxon>
        <taxon>Glomerellaceae</taxon>
        <taxon>Colletotrichum</taxon>
        <taxon>Colletotrichum spaethianum species complex</taxon>
    </lineage>
</organism>
<dbReference type="PANTHER" id="PTHR15139:SF0">
    <property type="entry name" value="TUBULIN-SPECIFIC CHAPERONE C"/>
    <property type="match status" value="1"/>
</dbReference>
<sequence length="549" mass="58821">MAPDVLQRFAVGGGAFPVTKMQDPKEKFYRHFQEEVVSLQEQINGIGSIALVGGERQDAIDHILAGISNLSNEVADASDYVPSYDQRNYAQAVKALTDKLNETTTKLAPRSRFQFKPRGASTATSDLAAPKNDPRLLVGSSLADPLPASRGGPVVAPDVQTETDGLGELPSFHKNYNEEMARPSTTKVRKPSFSTAKDISIFGQEGLHIILPTSAARATSSGGLKDLKGCVVDMSLALSGTSSFANLALKNIEKSLIVAGNVTGPAHITGVSDSIIVVSARQVRIHECKNVDIYLHCSSHPIIEDCSNMRFAPLPASFVLMIAQDTPEDPVKNQWDQVDDFKWLKSEPSPNWSILPEDQRLPDEIWTKVVPGERGKDLHDILKAFRETHPSSDPSLRLHLVARSALLVTKLDARIPQPIQHLALHLDTLLEFLDFLFLLVDGAIHVWQLAHLRAGALELVLQRVGLSGHILEGQRGVGTGTEGVRGRARAGACGRGAGDATDGAGGLDRGAKAGEDACQLGEGVEGVGGEGGGELEGVRRHFGAVGVSR</sequence>
<comment type="subcellular location">
    <subcellularLocation>
        <location evidence="1">Cytoplasm</location>
    </subcellularLocation>
</comment>
<evidence type="ECO:0000256" key="3">
    <source>
        <dbReference type="ARBA" id="ARBA00022490"/>
    </source>
</evidence>
<dbReference type="FunFam" id="1.20.58.1250:FF:000002">
    <property type="entry name" value="Tubulin-specific chaperone c, putative"/>
    <property type="match status" value="1"/>
</dbReference>
<keyword evidence="9" id="KW-1185">Reference proteome</keyword>
<feature type="domain" description="C-CAP/cofactor C-like" evidence="7">
    <location>
        <begin position="212"/>
        <end position="343"/>
    </location>
</feature>
<dbReference type="AlphaFoldDB" id="A0AA37L7Q0"/>
<evidence type="ECO:0000256" key="1">
    <source>
        <dbReference type="ARBA" id="ARBA00004496"/>
    </source>
</evidence>
<dbReference type="InterPro" id="IPR017901">
    <property type="entry name" value="C-CAP_CF_C-like"/>
</dbReference>
<dbReference type="InterPro" id="IPR031925">
    <property type="entry name" value="TBCC_N"/>
</dbReference>
<comment type="similarity">
    <text evidence="2">Belongs to the TBCC family.</text>
</comment>
<dbReference type="SMART" id="SM00673">
    <property type="entry name" value="CARP"/>
    <property type="match status" value="1"/>
</dbReference>
<keyword evidence="3" id="KW-0963">Cytoplasm</keyword>
<accession>A0AA37L7Q0</accession>
<dbReference type="PROSITE" id="PS51329">
    <property type="entry name" value="C_CAP_COFACTOR_C"/>
    <property type="match status" value="1"/>
</dbReference>
<dbReference type="GO" id="GO:0007023">
    <property type="term" value="P:post-chaperonin tubulin folding pathway"/>
    <property type="evidence" value="ECO:0007669"/>
    <property type="project" value="InterPro"/>
</dbReference>